<organism evidence="2 3">
    <name type="scientific">Caenibius tardaugens NBRC 16725</name>
    <dbReference type="NCBI Taxonomy" id="1219035"/>
    <lineage>
        <taxon>Bacteria</taxon>
        <taxon>Pseudomonadati</taxon>
        <taxon>Pseudomonadota</taxon>
        <taxon>Alphaproteobacteria</taxon>
        <taxon>Sphingomonadales</taxon>
        <taxon>Erythrobacteraceae</taxon>
        <taxon>Caenibius</taxon>
    </lineage>
</organism>
<proteinExistence type="predicted"/>
<accession>U2YL22</accession>
<dbReference type="Gene3D" id="3.10.450.50">
    <property type="match status" value="1"/>
</dbReference>
<dbReference type="EMBL" id="BASZ01000004">
    <property type="protein sequence ID" value="GAD49052.1"/>
    <property type="molecule type" value="Genomic_DNA"/>
</dbReference>
<gene>
    <name evidence="2" type="ORF">NT2_04_04650</name>
</gene>
<dbReference type="AlphaFoldDB" id="U2YL22"/>
<dbReference type="Pfam" id="PF12680">
    <property type="entry name" value="SnoaL_2"/>
    <property type="match status" value="1"/>
</dbReference>
<name>U2YL22_9SPHN</name>
<evidence type="ECO:0000313" key="3">
    <source>
        <dbReference type="Proteomes" id="UP000016568"/>
    </source>
</evidence>
<sequence>MSEALLRAYYAAYNALDADKLGSLLAPDVELVSAMGTQTGRDAYLGTYHYMTGQFTDIMTPEAITVEGPTVSVTIHDSLTAKADIADFMGQSLQAGEELVLRLNGRYTVIDGQIARIEISPAA</sequence>
<reference evidence="2 3" key="1">
    <citation type="submission" date="2013-09" db="EMBL/GenBank/DDBJ databases">
        <title>Whole genome shotgun sequence of Novosphingobium tardaugens NBRC 16725.</title>
        <authorList>
            <person name="Isaki S."/>
            <person name="Hosoyama A."/>
            <person name="Tsuchikane K."/>
            <person name="Katsumata H."/>
            <person name="Ando Y."/>
            <person name="Yamazaki S."/>
            <person name="Fujita N."/>
        </authorList>
    </citation>
    <scope>NUCLEOTIDE SEQUENCE [LARGE SCALE GENOMIC DNA]</scope>
    <source>
        <strain evidence="2 3">NBRC 16725</strain>
    </source>
</reference>
<evidence type="ECO:0000313" key="2">
    <source>
        <dbReference type="EMBL" id="GAD49052.1"/>
    </source>
</evidence>
<dbReference type="RefSeq" id="WP_021689959.1">
    <property type="nucleotide sequence ID" value="NZ_BASZ01000004.1"/>
</dbReference>
<protein>
    <recommendedName>
        <fullName evidence="1">SnoaL-like domain-containing protein</fullName>
    </recommendedName>
</protein>
<evidence type="ECO:0000259" key="1">
    <source>
        <dbReference type="Pfam" id="PF12680"/>
    </source>
</evidence>
<dbReference type="InterPro" id="IPR032710">
    <property type="entry name" value="NTF2-like_dom_sf"/>
</dbReference>
<dbReference type="InterPro" id="IPR037401">
    <property type="entry name" value="SnoaL-like"/>
</dbReference>
<feature type="domain" description="SnoaL-like" evidence="1">
    <location>
        <begin position="7"/>
        <end position="117"/>
    </location>
</feature>
<dbReference type="Proteomes" id="UP000016568">
    <property type="component" value="Unassembled WGS sequence"/>
</dbReference>
<dbReference type="SUPFAM" id="SSF54427">
    <property type="entry name" value="NTF2-like"/>
    <property type="match status" value="1"/>
</dbReference>
<dbReference type="OrthoDB" id="5737531at2"/>
<keyword evidence="3" id="KW-1185">Reference proteome</keyword>
<dbReference type="KEGG" id="ntd:EGO55_07965"/>
<dbReference type="eggNOG" id="ENOG502ZQE1">
    <property type="taxonomic scope" value="Bacteria"/>
</dbReference>
<comment type="caution">
    <text evidence="2">The sequence shown here is derived from an EMBL/GenBank/DDBJ whole genome shotgun (WGS) entry which is preliminary data.</text>
</comment>